<evidence type="ECO:0000313" key="2">
    <source>
        <dbReference type="Proteomes" id="UP001562425"/>
    </source>
</evidence>
<keyword evidence="2" id="KW-1185">Reference proteome</keyword>
<comment type="caution">
    <text evidence="1">The sequence shown here is derived from an EMBL/GenBank/DDBJ whole genome shotgun (WGS) entry which is preliminary data.</text>
</comment>
<reference evidence="1 2" key="1">
    <citation type="submission" date="2024-05" db="EMBL/GenBank/DDBJ databases">
        <title>Culex pipiens pipiens assembly and annotation.</title>
        <authorList>
            <person name="Alout H."/>
            <person name="Durand T."/>
        </authorList>
    </citation>
    <scope>NUCLEOTIDE SEQUENCE [LARGE SCALE GENOMIC DNA]</scope>
    <source>
        <strain evidence="1">HA-2024</strain>
        <tissue evidence="1">Whole body</tissue>
    </source>
</reference>
<evidence type="ECO:0000313" key="1">
    <source>
        <dbReference type="EMBL" id="KAL1402001.1"/>
    </source>
</evidence>
<sequence length="59" mass="6332">MQKRSGVPVAEVVPAKEEASVDDEFDPEFDDRIGKLVNVYVAVDNRGNGNGDGLVNVVT</sequence>
<proteinExistence type="predicted"/>
<protein>
    <submittedName>
        <fullName evidence="1">Uncharacterized protein</fullName>
    </submittedName>
</protein>
<organism evidence="1 2">
    <name type="scientific">Culex pipiens pipiens</name>
    <name type="common">Northern house mosquito</name>
    <dbReference type="NCBI Taxonomy" id="38569"/>
    <lineage>
        <taxon>Eukaryota</taxon>
        <taxon>Metazoa</taxon>
        <taxon>Ecdysozoa</taxon>
        <taxon>Arthropoda</taxon>
        <taxon>Hexapoda</taxon>
        <taxon>Insecta</taxon>
        <taxon>Pterygota</taxon>
        <taxon>Neoptera</taxon>
        <taxon>Endopterygota</taxon>
        <taxon>Diptera</taxon>
        <taxon>Nematocera</taxon>
        <taxon>Culicoidea</taxon>
        <taxon>Culicidae</taxon>
        <taxon>Culicinae</taxon>
        <taxon>Culicini</taxon>
        <taxon>Culex</taxon>
        <taxon>Culex</taxon>
    </lineage>
</organism>
<dbReference type="AlphaFoldDB" id="A0ABD1DQW9"/>
<dbReference type="EMBL" id="JBEHCU010003736">
    <property type="protein sequence ID" value="KAL1402001.1"/>
    <property type="molecule type" value="Genomic_DNA"/>
</dbReference>
<accession>A0ABD1DQW9</accession>
<gene>
    <name evidence="1" type="ORF">pipiens_000995</name>
</gene>
<dbReference type="Proteomes" id="UP001562425">
    <property type="component" value="Unassembled WGS sequence"/>
</dbReference>
<feature type="non-terminal residue" evidence="1">
    <location>
        <position position="59"/>
    </location>
</feature>
<name>A0ABD1DQW9_CULPP</name>